<accession>A0A9W6SM37</accession>
<feature type="domain" description="DUF7008" evidence="7">
    <location>
        <begin position="837"/>
        <end position="1210"/>
    </location>
</feature>
<dbReference type="EMBL" id="BSTX01000003">
    <property type="protein sequence ID" value="GLZ79454.1"/>
    <property type="molecule type" value="Genomic_DNA"/>
</dbReference>
<comment type="caution">
    <text evidence="8">The sequence shown here is derived from an EMBL/GenBank/DDBJ whole genome shotgun (WGS) entry which is preliminary data.</text>
</comment>
<reference evidence="8" key="1">
    <citation type="submission" date="2023-03" db="EMBL/GenBank/DDBJ databases">
        <title>Actinorhabdospora filicis NBRC 111898.</title>
        <authorList>
            <person name="Ichikawa N."/>
            <person name="Sato H."/>
            <person name="Tonouchi N."/>
        </authorList>
    </citation>
    <scope>NUCLEOTIDE SEQUENCE</scope>
    <source>
        <strain evidence="8">NBRC 111898</strain>
    </source>
</reference>
<evidence type="ECO:0000256" key="1">
    <source>
        <dbReference type="ARBA" id="ARBA00011900"/>
    </source>
</evidence>
<keyword evidence="3" id="KW-0808">Transferase</keyword>
<gene>
    <name evidence="8" type="ORF">Afil01_42610</name>
</gene>
<keyword evidence="2 8" id="KW-0489">Methyltransferase</keyword>
<dbReference type="GO" id="GO:0006304">
    <property type="term" value="P:DNA modification"/>
    <property type="evidence" value="ECO:0007669"/>
    <property type="project" value="InterPro"/>
</dbReference>
<dbReference type="GO" id="GO:0003676">
    <property type="term" value="F:nucleic acid binding"/>
    <property type="evidence" value="ECO:0007669"/>
    <property type="project" value="InterPro"/>
</dbReference>
<organism evidence="8 9">
    <name type="scientific">Actinorhabdospora filicis</name>
    <dbReference type="NCBI Taxonomy" id="1785913"/>
    <lineage>
        <taxon>Bacteria</taxon>
        <taxon>Bacillati</taxon>
        <taxon>Actinomycetota</taxon>
        <taxon>Actinomycetes</taxon>
        <taxon>Micromonosporales</taxon>
        <taxon>Micromonosporaceae</taxon>
        <taxon>Actinorhabdospora</taxon>
    </lineage>
</organism>
<evidence type="ECO:0000256" key="5">
    <source>
        <dbReference type="ARBA" id="ARBA00047942"/>
    </source>
</evidence>
<dbReference type="Gene3D" id="3.40.50.150">
    <property type="entry name" value="Vaccinia Virus protein VP39"/>
    <property type="match status" value="1"/>
</dbReference>
<comment type="catalytic activity">
    <reaction evidence="5">
        <text>a 2'-deoxyadenosine in DNA + S-adenosyl-L-methionine = an N(6)-methyl-2'-deoxyadenosine in DNA + S-adenosyl-L-homocysteine + H(+)</text>
        <dbReference type="Rhea" id="RHEA:15197"/>
        <dbReference type="Rhea" id="RHEA-COMP:12418"/>
        <dbReference type="Rhea" id="RHEA-COMP:12419"/>
        <dbReference type="ChEBI" id="CHEBI:15378"/>
        <dbReference type="ChEBI" id="CHEBI:57856"/>
        <dbReference type="ChEBI" id="CHEBI:59789"/>
        <dbReference type="ChEBI" id="CHEBI:90615"/>
        <dbReference type="ChEBI" id="CHEBI:90616"/>
        <dbReference type="EC" id="2.1.1.72"/>
    </reaction>
</comment>
<evidence type="ECO:0000313" key="9">
    <source>
        <dbReference type="Proteomes" id="UP001165079"/>
    </source>
</evidence>
<dbReference type="PROSITE" id="PS00092">
    <property type="entry name" value="N6_MTASE"/>
    <property type="match status" value="1"/>
</dbReference>
<name>A0A9W6SM37_9ACTN</name>
<evidence type="ECO:0000256" key="3">
    <source>
        <dbReference type="ARBA" id="ARBA00022679"/>
    </source>
</evidence>
<proteinExistence type="predicted"/>
<dbReference type="InterPro" id="IPR054277">
    <property type="entry name" value="DUF7008"/>
</dbReference>
<dbReference type="SUPFAM" id="SSF53335">
    <property type="entry name" value="S-adenosyl-L-methionine-dependent methyltransferases"/>
    <property type="match status" value="1"/>
</dbReference>
<dbReference type="Proteomes" id="UP001165079">
    <property type="component" value="Unassembled WGS sequence"/>
</dbReference>
<dbReference type="GO" id="GO:0032259">
    <property type="term" value="P:methylation"/>
    <property type="evidence" value="ECO:0007669"/>
    <property type="project" value="UniProtKB-KW"/>
</dbReference>
<dbReference type="InterPro" id="IPR029063">
    <property type="entry name" value="SAM-dependent_MTases_sf"/>
</dbReference>
<sequence length="1215" mass="138307">MDHSALLGDLRQRVLVLEDDLRERAAEPEFHGDLRAEYDQAFNRERLSISYETWLEDQVTQAAVAWVLGTVFLRFCEDNRLIEGRYLAGPGDGTDIAVDRQREYFKNHPENTDRDWILTGFEEMSNDSPVVAGLFDKGHNPMWRITPSHPAAKELLGFWRERDTEGREVAYDFTDPEWDTRFLGDLYQDLSEAAKKRYALLQTPEFVEEFILKLTLEPALAEFGLEPRYRGPIPGVPNVLRVIDPTCGSGHFLLGAFHRLLKAWEAKAPGASKWDLIGRVLDGVHGVDKNPFAVSIARFRLFLAATKASHKTTLRDAPSFRVNIAVGDSLIHGRGVYELKAERDLFSEDEPHTFVTEDVSEFEKSVDILGMGTYHVVVGNPPYITVKDRRESENYRHLYSTCHGKYSLSIPFAERFFRLGIRGDNEGRNAGRISQITANSFMKREFGQKLIEEFFNGEVRLTDVIDTSGAYIPGHGTPTVILVGKNSSHRKNGAIRAVLGVRGEPSQPNIAAKGRVWTAITSQVDNIGSESEWVSVRTLEPIQLARYPWSLSGGGSYELTSTLDTTVHKLEHRLSRPIGFASFPGQDEVFFPGSPWLSRHNIDFPVRRPLIIGEVVRDWEERLQEDALVPYESDHTPLPYQENSPWGRHLWSQRSILQSTIGFDGKAVKGSSHKWWTWYRWIPERYATKLSITFAFVATHNHFTLDRGGNVFKQSAPVIKLSEDASLDHHLELLGILNSSTTCFWLKQVSQAKAGTENNSGGGNRWSPEAWIDRYEFTGTKLQEFPLPSTLPLFLGRRLDSLAQELAQHEPAATTRHLTRDDLDQAHDTYLHNRATMIALQEELDWQVYGLYDLLSEDESSSLISPDFDAVPEIKLGERAFEIVLARKMAAGETETQWFARHNSTPITEIPSHWPQWYQDLVQRRIDTISSNRNIALIERPEYKRRWATEPWEKKEQAALKSWLLDAIENRDLWYSPDAYGALQPSPQTINRLADRLSANDEFMSVLRLYAGPEATPVKVLTDLLTPEHVPFLSPLRYKDSGLRKRAQWEKTWELQRKEDLTGEPETIPVPPKYTSADFLKTDYWRHRGKLDIPKERFISYPGATPSDDGSLLLGWAGWDHRESAHALIALITERMSQLGWGREELLPLFAGLAEVMPWVRQWHDETDPATGINPAREYDIVRAELASGFGITDEDLAGWRPAPTARGRAKKKTQ</sequence>
<dbReference type="NCBIfam" id="NF033451">
    <property type="entry name" value="BREX_2_MTaseX"/>
    <property type="match status" value="1"/>
</dbReference>
<keyword evidence="4" id="KW-0949">S-adenosyl-L-methionine</keyword>
<evidence type="ECO:0000259" key="7">
    <source>
        <dbReference type="Pfam" id="PF22654"/>
    </source>
</evidence>
<keyword evidence="9" id="KW-1185">Reference proteome</keyword>
<dbReference type="PANTHER" id="PTHR33841:SF1">
    <property type="entry name" value="DNA METHYLTRANSFERASE A"/>
    <property type="match status" value="1"/>
</dbReference>
<dbReference type="PRINTS" id="PR00507">
    <property type="entry name" value="N12N6MTFRASE"/>
</dbReference>
<dbReference type="AlphaFoldDB" id="A0A9W6SM37"/>
<feature type="domain" description="Type II methyltransferase M.TaqI-like" evidence="6">
    <location>
        <begin position="284"/>
        <end position="467"/>
    </location>
</feature>
<evidence type="ECO:0000256" key="4">
    <source>
        <dbReference type="ARBA" id="ARBA00022691"/>
    </source>
</evidence>
<dbReference type="EC" id="2.1.1.72" evidence="1"/>
<dbReference type="InterPro" id="IPR002052">
    <property type="entry name" value="DNA_methylase_N6_adenine_CS"/>
</dbReference>
<evidence type="ECO:0000313" key="8">
    <source>
        <dbReference type="EMBL" id="GLZ79454.1"/>
    </source>
</evidence>
<dbReference type="GO" id="GO:0009007">
    <property type="term" value="F:site-specific DNA-methyltransferase (adenine-specific) activity"/>
    <property type="evidence" value="ECO:0007669"/>
    <property type="project" value="UniProtKB-EC"/>
</dbReference>
<dbReference type="PANTHER" id="PTHR33841">
    <property type="entry name" value="DNA METHYLTRANSFERASE YEEA-RELATED"/>
    <property type="match status" value="1"/>
</dbReference>
<dbReference type="Pfam" id="PF22654">
    <property type="entry name" value="DUF7008"/>
    <property type="match status" value="1"/>
</dbReference>
<evidence type="ECO:0000259" key="6">
    <source>
        <dbReference type="Pfam" id="PF07669"/>
    </source>
</evidence>
<dbReference type="InterPro" id="IPR011639">
    <property type="entry name" value="MethylTrfase_TaqI-like_dom"/>
</dbReference>
<dbReference type="InterPro" id="IPR050953">
    <property type="entry name" value="N4_N6_ade-DNA_methylase"/>
</dbReference>
<protein>
    <recommendedName>
        <fullName evidence="1">site-specific DNA-methyltransferase (adenine-specific)</fullName>
        <ecNumber evidence="1">2.1.1.72</ecNumber>
    </recommendedName>
</protein>
<dbReference type="Pfam" id="PF07669">
    <property type="entry name" value="Eco57I"/>
    <property type="match status" value="1"/>
</dbReference>
<evidence type="ECO:0000256" key="2">
    <source>
        <dbReference type="ARBA" id="ARBA00022603"/>
    </source>
</evidence>